<proteinExistence type="predicted"/>
<comment type="caution">
    <text evidence="3">The sequence shown here is derived from an EMBL/GenBank/DDBJ whole genome shotgun (WGS) entry which is preliminary data.</text>
</comment>
<evidence type="ECO:0000259" key="2">
    <source>
        <dbReference type="Pfam" id="PF13786"/>
    </source>
</evidence>
<accession>A0A0A3IJL7</accession>
<feature type="transmembrane region" description="Helical" evidence="1">
    <location>
        <begin position="34"/>
        <end position="53"/>
    </location>
</feature>
<keyword evidence="1" id="KW-0812">Transmembrane</keyword>
<keyword evidence="4" id="KW-1185">Reference proteome</keyword>
<evidence type="ECO:0000313" key="3">
    <source>
        <dbReference type="EMBL" id="KGR84936.1"/>
    </source>
</evidence>
<dbReference type="Proteomes" id="UP000030437">
    <property type="component" value="Unassembled WGS sequence"/>
</dbReference>
<reference evidence="3 4" key="1">
    <citation type="submission" date="2014-02" db="EMBL/GenBank/DDBJ databases">
        <title>Draft genome sequence of Lysinibacillus odysseyi NBRC 100172.</title>
        <authorList>
            <person name="Zhang F."/>
            <person name="Wang G."/>
            <person name="Zhang L."/>
        </authorList>
    </citation>
    <scope>NUCLEOTIDE SEQUENCE [LARGE SCALE GENOMIC DNA]</scope>
    <source>
        <strain evidence="3 4">NBRC 100172</strain>
    </source>
</reference>
<evidence type="ECO:0000313" key="4">
    <source>
        <dbReference type="Proteomes" id="UP000030437"/>
    </source>
</evidence>
<gene>
    <name evidence="3" type="ORF">CD32_10780</name>
</gene>
<dbReference type="EMBL" id="JPVP01000055">
    <property type="protein sequence ID" value="KGR84936.1"/>
    <property type="molecule type" value="Genomic_DNA"/>
</dbReference>
<protein>
    <recommendedName>
        <fullName evidence="2">DUF4179 domain-containing protein</fullName>
    </recommendedName>
</protein>
<evidence type="ECO:0000256" key="1">
    <source>
        <dbReference type="SAM" id="Phobius"/>
    </source>
</evidence>
<dbReference type="InterPro" id="IPR025436">
    <property type="entry name" value="DUF4179"/>
</dbReference>
<dbReference type="STRING" id="1220589.CD32_10780"/>
<feature type="domain" description="DUF4179" evidence="2">
    <location>
        <begin position="31"/>
        <end position="114"/>
    </location>
</feature>
<dbReference type="eggNOG" id="ENOG50325UJ">
    <property type="taxonomic scope" value="Bacteria"/>
</dbReference>
<name>A0A0A3IJL7_9BACI</name>
<keyword evidence="1" id="KW-0472">Membrane</keyword>
<organism evidence="3 4">
    <name type="scientific">Lysinibacillus odysseyi 34hs-1 = NBRC 100172</name>
    <dbReference type="NCBI Taxonomy" id="1220589"/>
    <lineage>
        <taxon>Bacteria</taxon>
        <taxon>Bacillati</taxon>
        <taxon>Bacillota</taxon>
        <taxon>Bacilli</taxon>
        <taxon>Bacillales</taxon>
        <taxon>Bacillaceae</taxon>
        <taxon>Lysinibacillus</taxon>
    </lineage>
</organism>
<dbReference type="AlphaFoldDB" id="A0A0A3IJL7"/>
<dbReference type="Pfam" id="PF13786">
    <property type="entry name" value="DUF4179"/>
    <property type="match status" value="1"/>
</dbReference>
<sequence>MMKEEKEIPAKVRQSLDQSYDMIRAKSKKKKARFVWKRVAAVASAILVTGIILTNEQVMAGINGFFNFGDKGIDRAVTEGFALEDQSTAADQGISITLARHFSDANKIGMSFQIIFDDPAVLQNAEDISMDYRLKNGDGEYIVEFIPDTKPLKGTNRHIAGLEDYNPILNIEAGKVQFDVVMDSHNGSIPALQDAVVEIESVDIFYGIDRELKKIDGRWDLPVNNKSVEDGPAIEYVMNDEASLLHVSSAKANPTSMNIVFSVDKISYDDENAIAHHMKIIDENGEEFVSNGGFSMDRNGDGVVISTNFPITSYNSSAKLKLVVEGIGEVELVKK</sequence>
<keyword evidence="1" id="KW-1133">Transmembrane helix</keyword>